<evidence type="ECO:0000256" key="4">
    <source>
        <dbReference type="ARBA" id="ARBA00022821"/>
    </source>
</evidence>
<feature type="domain" description="AAA+ ATPase" evidence="7">
    <location>
        <begin position="175"/>
        <end position="311"/>
    </location>
</feature>
<dbReference type="SUPFAM" id="SSF52058">
    <property type="entry name" value="L domain-like"/>
    <property type="match status" value="1"/>
</dbReference>
<keyword evidence="3" id="KW-0547">Nucleotide-binding</keyword>
<dbReference type="InParanoid" id="V4W0P1"/>
<dbReference type="Gene3D" id="1.10.8.430">
    <property type="entry name" value="Helical domain of apoptotic protease-activating factors"/>
    <property type="match status" value="1"/>
</dbReference>
<evidence type="ECO:0000313" key="9">
    <source>
        <dbReference type="Proteomes" id="UP000030687"/>
    </source>
</evidence>
<evidence type="ECO:0000256" key="6">
    <source>
        <dbReference type="SAM" id="Coils"/>
    </source>
</evidence>
<dbReference type="eggNOG" id="KOG4658">
    <property type="taxonomic scope" value="Eukaryota"/>
</dbReference>
<comment type="similarity">
    <text evidence="1">Belongs to the disease resistance NB-LRR family.</text>
</comment>
<dbReference type="Proteomes" id="UP000030687">
    <property type="component" value="Unassembled WGS sequence"/>
</dbReference>
<keyword evidence="4" id="KW-0611">Plant defense</keyword>
<dbReference type="PRINTS" id="PR00364">
    <property type="entry name" value="DISEASERSIST"/>
</dbReference>
<name>V4W0P1_CITCL</name>
<dbReference type="InterPro" id="IPR050905">
    <property type="entry name" value="Plant_NBS-LRR"/>
</dbReference>
<accession>V4W0P1</accession>
<dbReference type="InterPro" id="IPR032675">
    <property type="entry name" value="LRR_dom_sf"/>
</dbReference>
<evidence type="ECO:0000259" key="7">
    <source>
        <dbReference type="SMART" id="SM00382"/>
    </source>
</evidence>
<dbReference type="GO" id="GO:0005524">
    <property type="term" value="F:ATP binding"/>
    <property type="evidence" value="ECO:0007669"/>
    <property type="project" value="UniProtKB-KW"/>
</dbReference>
<feature type="coiled-coil region" evidence="6">
    <location>
        <begin position="29"/>
        <end position="63"/>
    </location>
</feature>
<dbReference type="InterPro" id="IPR055414">
    <property type="entry name" value="LRR_R13L4/SHOC2-like"/>
</dbReference>
<dbReference type="InterPro" id="IPR002182">
    <property type="entry name" value="NB-ARC"/>
</dbReference>
<organism evidence="8 9">
    <name type="scientific">Citrus clementina</name>
    <name type="common">Clementine</name>
    <name type="synonym">Citrus deliciosa x Citrus sinensis</name>
    <dbReference type="NCBI Taxonomy" id="85681"/>
    <lineage>
        <taxon>Eukaryota</taxon>
        <taxon>Viridiplantae</taxon>
        <taxon>Streptophyta</taxon>
        <taxon>Embryophyta</taxon>
        <taxon>Tracheophyta</taxon>
        <taxon>Spermatophyta</taxon>
        <taxon>Magnoliopsida</taxon>
        <taxon>eudicotyledons</taxon>
        <taxon>Gunneridae</taxon>
        <taxon>Pentapetalae</taxon>
        <taxon>rosids</taxon>
        <taxon>malvids</taxon>
        <taxon>Sapindales</taxon>
        <taxon>Rutaceae</taxon>
        <taxon>Aurantioideae</taxon>
        <taxon>Citrus</taxon>
    </lineage>
</organism>
<dbReference type="PANTHER" id="PTHR33463">
    <property type="entry name" value="NB-ARC DOMAIN-CONTAINING PROTEIN-RELATED"/>
    <property type="match status" value="1"/>
</dbReference>
<dbReference type="InterPro" id="IPR042197">
    <property type="entry name" value="Apaf_helical"/>
</dbReference>
<dbReference type="Pfam" id="PF23598">
    <property type="entry name" value="LRR_14"/>
    <property type="match status" value="1"/>
</dbReference>
<dbReference type="PANTHER" id="PTHR33463:SF198">
    <property type="entry name" value="RPP4C3"/>
    <property type="match status" value="1"/>
</dbReference>
<dbReference type="InterPro" id="IPR003593">
    <property type="entry name" value="AAA+_ATPase"/>
</dbReference>
<dbReference type="SMART" id="SM00382">
    <property type="entry name" value="AAA"/>
    <property type="match status" value="1"/>
</dbReference>
<dbReference type="GO" id="GO:0006952">
    <property type="term" value="P:defense response"/>
    <property type="evidence" value="ECO:0007669"/>
    <property type="project" value="UniProtKB-KW"/>
</dbReference>
<dbReference type="Pfam" id="PF00931">
    <property type="entry name" value="NB-ARC"/>
    <property type="match status" value="1"/>
</dbReference>
<reference evidence="8 9" key="1">
    <citation type="submission" date="2013-10" db="EMBL/GenBank/DDBJ databases">
        <authorList>
            <consortium name="International Citrus Genome Consortium"/>
            <person name="Jenkins J."/>
            <person name="Schmutz J."/>
            <person name="Prochnik S."/>
            <person name="Rokhsar D."/>
            <person name="Gmitter F."/>
            <person name="Ollitrault P."/>
            <person name="Machado M."/>
            <person name="Talon M."/>
            <person name="Wincker P."/>
            <person name="Jaillon O."/>
            <person name="Morgante M."/>
        </authorList>
    </citation>
    <scope>NUCLEOTIDE SEQUENCE</scope>
    <source>
        <strain evidence="9">cv. Clemenules</strain>
    </source>
</reference>
<dbReference type="InterPro" id="IPR027417">
    <property type="entry name" value="P-loop_NTPase"/>
</dbReference>
<keyword evidence="2" id="KW-0677">Repeat</keyword>
<proteinExistence type="inferred from homology"/>
<evidence type="ECO:0000256" key="1">
    <source>
        <dbReference type="ARBA" id="ARBA00008894"/>
    </source>
</evidence>
<dbReference type="Gramene" id="ESR59399">
    <property type="protein sequence ID" value="ESR59399"/>
    <property type="gene ID" value="CICLE_v10017513mg"/>
</dbReference>
<keyword evidence="6" id="KW-0175">Coiled coil</keyword>
<dbReference type="KEGG" id="cic:CICLE_v10017513mg"/>
<keyword evidence="9" id="KW-1185">Reference proteome</keyword>
<sequence>MVDSVVAFVLQVAKCLAPLTERQFCCGSNRNYTSTFENLMEEVQRLRDVRLVVRHRIEEAERNDAQIVRIVEEWLATVDEFIAEAEMFVKDENEANKGCFKGMSPNLKTRRRLSKEAKRKLNILLQLREAAASFDRICYRTIPEDTWLISRTGYEAFGSRASTLDGIVTALKSPDVNMLGIYGMAGIGKTTLAKEVARVAMNDRLFDQVVFAELSPFPDIRMIQERTADGLGVIFHEESLSGRADRLHHRLMQEKTILIILDNIWDRLDLAAVGIPLGDYHRGCKVLLTTRSLDVLSGMGSQPNFFVEALNEEEAWSLFAKIAGDDIHVSEFNIVARDVAKTCAGLPLLIVMVASALRNKRLFEWMDALQQARNFEGTFPTVFSAIELSYNHLQEEELKKIFLLIAYTYIASVDELLMYGMGLGLFEGINNMEEAKCRVHMWVDKLKASCLLLDHVCKDENHFSMHDVVRDVAIAIASRDLNVLRLTDELVNRWEWLDDSEIKLSSSIILHGVKTNKLPEVLDCPLLELFSISADKYSKLMIPDNLFTRMIKVRVLVLTNCMHLFSLPSSLGLLKNLRILCLCYCNLEDISVIGDLKTVEILSLKGSNIEQLPVEIGELTQLRLLDLRTYSELKVIPPNVLSKLSHLEELYIGDSFNKWEVEGLNNASLDELKHLPNLTSLELQIKDVNTLPRGLFFEKLERYKICVGDEWHWRDWLEVDVLPESCREFRLQLNTKICFKDGLIVQLQGIEVLCLSGLQDFKNFFDELLKVGSSQLKHLSVQNCYAPNLRESEV</sequence>
<protein>
    <recommendedName>
        <fullName evidence="7">AAA+ ATPase domain-containing protein</fullName>
    </recommendedName>
</protein>
<evidence type="ECO:0000256" key="3">
    <source>
        <dbReference type="ARBA" id="ARBA00022741"/>
    </source>
</evidence>
<dbReference type="Gene3D" id="3.80.10.10">
    <property type="entry name" value="Ribonuclease Inhibitor"/>
    <property type="match status" value="1"/>
</dbReference>
<dbReference type="AlphaFoldDB" id="V4W0P1"/>
<dbReference type="OrthoDB" id="1747797at2759"/>
<dbReference type="OMA" id="RICYRTI"/>
<dbReference type="Gene3D" id="3.40.50.300">
    <property type="entry name" value="P-loop containing nucleotide triphosphate hydrolases"/>
    <property type="match status" value="1"/>
</dbReference>
<evidence type="ECO:0000256" key="2">
    <source>
        <dbReference type="ARBA" id="ARBA00022737"/>
    </source>
</evidence>
<evidence type="ECO:0000256" key="5">
    <source>
        <dbReference type="ARBA" id="ARBA00022840"/>
    </source>
</evidence>
<evidence type="ECO:0000313" key="8">
    <source>
        <dbReference type="EMBL" id="ESR59399.1"/>
    </source>
</evidence>
<dbReference type="EMBL" id="KI536312">
    <property type="protein sequence ID" value="ESR59399.1"/>
    <property type="molecule type" value="Genomic_DNA"/>
</dbReference>
<keyword evidence="5" id="KW-0067">ATP-binding</keyword>
<gene>
    <name evidence="8" type="ORF">CICLE_v10017513mg</name>
</gene>
<dbReference type="SUPFAM" id="SSF52540">
    <property type="entry name" value="P-loop containing nucleoside triphosphate hydrolases"/>
    <property type="match status" value="1"/>
</dbReference>
<dbReference type="GO" id="GO:0043531">
    <property type="term" value="F:ADP binding"/>
    <property type="evidence" value="ECO:0007669"/>
    <property type="project" value="InterPro"/>
</dbReference>